<keyword evidence="1" id="KW-0812">Transmembrane</keyword>
<name>A0A8D8UX08_9HEMI</name>
<keyword evidence="1" id="KW-0472">Membrane</keyword>
<reference evidence="2" key="1">
    <citation type="submission" date="2021-05" db="EMBL/GenBank/DDBJ databases">
        <authorList>
            <person name="Alioto T."/>
            <person name="Alioto T."/>
            <person name="Gomez Garrido J."/>
        </authorList>
    </citation>
    <scope>NUCLEOTIDE SEQUENCE</scope>
</reference>
<feature type="transmembrane region" description="Helical" evidence="1">
    <location>
        <begin position="34"/>
        <end position="63"/>
    </location>
</feature>
<feature type="transmembrane region" description="Helical" evidence="1">
    <location>
        <begin position="141"/>
        <end position="159"/>
    </location>
</feature>
<organism evidence="2">
    <name type="scientific">Cacopsylla melanoneura</name>
    <dbReference type="NCBI Taxonomy" id="428564"/>
    <lineage>
        <taxon>Eukaryota</taxon>
        <taxon>Metazoa</taxon>
        <taxon>Ecdysozoa</taxon>
        <taxon>Arthropoda</taxon>
        <taxon>Hexapoda</taxon>
        <taxon>Insecta</taxon>
        <taxon>Pterygota</taxon>
        <taxon>Neoptera</taxon>
        <taxon>Paraneoptera</taxon>
        <taxon>Hemiptera</taxon>
        <taxon>Sternorrhyncha</taxon>
        <taxon>Psylloidea</taxon>
        <taxon>Psyllidae</taxon>
        <taxon>Psyllinae</taxon>
        <taxon>Cacopsylla</taxon>
    </lineage>
</organism>
<feature type="transmembrane region" description="Helical" evidence="1">
    <location>
        <begin position="102"/>
        <end position="120"/>
    </location>
</feature>
<dbReference type="EMBL" id="HBUF01034495">
    <property type="protein sequence ID" value="CAG6615973.1"/>
    <property type="molecule type" value="Transcribed_RNA"/>
</dbReference>
<evidence type="ECO:0000256" key="1">
    <source>
        <dbReference type="SAM" id="Phobius"/>
    </source>
</evidence>
<proteinExistence type="predicted"/>
<accession>A0A8D8UX08</accession>
<dbReference type="EMBL" id="HBUF01352357">
    <property type="protein sequence ID" value="CAG6714880.1"/>
    <property type="molecule type" value="Transcribed_RNA"/>
</dbReference>
<protein>
    <submittedName>
        <fullName evidence="2">Uncharacterized protein</fullName>
    </submittedName>
</protein>
<feature type="transmembrane region" description="Helical" evidence="1">
    <location>
        <begin position="75"/>
        <end position="96"/>
    </location>
</feature>
<keyword evidence="1" id="KW-1133">Transmembrane helix</keyword>
<dbReference type="PROSITE" id="PS51257">
    <property type="entry name" value="PROKAR_LIPOPROTEIN"/>
    <property type="match status" value="1"/>
</dbReference>
<evidence type="ECO:0000313" key="2">
    <source>
        <dbReference type="EMBL" id="CAG6714880.1"/>
    </source>
</evidence>
<dbReference type="AlphaFoldDB" id="A0A8D8UX08"/>
<sequence length="190" mass="21910">MKFVFARLGIILLLSHQVMYSVIACFAFSSRSFFFFAVIVMHVSSAYITVSPSLMACTISFVYRLYRDGPRFVPWLTPFWLSFSVDVCSLILVLTFLFDRNVFSHCCAVFFMPLFSILLSNSVLSTTSKADVRSKNTVRTSFPWSISFMTWLISCWHAVAVEYRFLKPCCCVHIMLFVVRYDSNLSVYAF</sequence>